<organism evidence="1 2">
    <name type="scientific">Necator americanus</name>
    <name type="common">Human hookworm</name>
    <dbReference type="NCBI Taxonomy" id="51031"/>
    <lineage>
        <taxon>Eukaryota</taxon>
        <taxon>Metazoa</taxon>
        <taxon>Ecdysozoa</taxon>
        <taxon>Nematoda</taxon>
        <taxon>Chromadorea</taxon>
        <taxon>Rhabditida</taxon>
        <taxon>Rhabditina</taxon>
        <taxon>Rhabditomorpha</taxon>
        <taxon>Strongyloidea</taxon>
        <taxon>Ancylostomatidae</taxon>
        <taxon>Bunostominae</taxon>
        <taxon>Necator</taxon>
    </lineage>
</organism>
<keyword evidence="2" id="KW-1185">Reference proteome</keyword>
<evidence type="ECO:0000313" key="1">
    <source>
        <dbReference type="EMBL" id="KAK6756552.1"/>
    </source>
</evidence>
<accession>A0ABR1E1I6</accession>
<comment type="caution">
    <text evidence="1">The sequence shown here is derived from an EMBL/GenBank/DDBJ whole genome shotgun (WGS) entry which is preliminary data.</text>
</comment>
<dbReference type="Proteomes" id="UP001303046">
    <property type="component" value="Unassembled WGS sequence"/>
</dbReference>
<name>A0ABR1E1I6_NECAM</name>
<proteinExistence type="predicted"/>
<gene>
    <name evidence="1" type="primary">Necator_chrV.g19563</name>
    <name evidence="1" type="ORF">RB195_014771</name>
</gene>
<protein>
    <submittedName>
        <fullName evidence="1">Uncharacterized protein</fullName>
    </submittedName>
</protein>
<evidence type="ECO:0000313" key="2">
    <source>
        <dbReference type="Proteomes" id="UP001303046"/>
    </source>
</evidence>
<reference evidence="1 2" key="1">
    <citation type="submission" date="2023-08" db="EMBL/GenBank/DDBJ databases">
        <title>A Necator americanus chromosomal reference genome.</title>
        <authorList>
            <person name="Ilik V."/>
            <person name="Petrzelkova K.J."/>
            <person name="Pardy F."/>
            <person name="Fuh T."/>
            <person name="Niatou-Singa F.S."/>
            <person name="Gouil Q."/>
            <person name="Baker L."/>
            <person name="Ritchie M.E."/>
            <person name="Jex A.R."/>
            <person name="Gazzola D."/>
            <person name="Li H."/>
            <person name="Toshio Fujiwara R."/>
            <person name="Zhan B."/>
            <person name="Aroian R.V."/>
            <person name="Pafco B."/>
            <person name="Schwarz E.M."/>
        </authorList>
    </citation>
    <scope>NUCLEOTIDE SEQUENCE [LARGE SCALE GENOMIC DNA]</scope>
    <source>
        <strain evidence="1 2">Aroian</strain>
        <tissue evidence="1">Whole animal</tissue>
    </source>
</reference>
<sequence length="184" mass="19117">MICTINIKILLVFVLINDVAPQFGSLMIPPYGMYPYAGMGMPLINPLGMPMLGAGGIDPITGAISGALMGAAAGLAGLIDGSVAFLSLAPYTHSLENVGRRVVSTSLEKSSNQEIGTLRSVPAVADGFLCDAFVRCGLHSAAREVEGSSLAPTDSGENHVRSVCCRDMSTSVTATNGKKSRKDR</sequence>
<dbReference type="EMBL" id="JAVFWL010000005">
    <property type="protein sequence ID" value="KAK6756552.1"/>
    <property type="molecule type" value="Genomic_DNA"/>
</dbReference>